<accession>A0A0E9QF59</accession>
<evidence type="ECO:0000313" key="1">
    <source>
        <dbReference type="EMBL" id="JAH14960.1"/>
    </source>
</evidence>
<reference evidence="1" key="2">
    <citation type="journal article" date="2015" name="Fish Shellfish Immunol.">
        <title>Early steps in the European eel (Anguilla anguilla)-Vibrio vulnificus interaction in the gills: Role of the RtxA13 toxin.</title>
        <authorList>
            <person name="Callol A."/>
            <person name="Pajuelo D."/>
            <person name="Ebbesson L."/>
            <person name="Teles M."/>
            <person name="MacKenzie S."/>
            <person name="Amaro C."/>
        </authorList>
    </citation>
    <scope>NUCLEOTIDE SEQUENCE</scope>
</reference>
<dbReference type="EMBL" id="GBXM01065516">
    <property type="protein sequence ID" value="JAH43061.1"/>
    <property type="molecule type" value="Transcribed_RNA"/>
</dbReference>
<organism evidence="1">
    <name type="scientific">Anguilla anguilla</name>
    <name type="common">European freshwater eel</name>
    <name type="synonym">Muraena anguilla</name>
    <dbReference type="NCBI Taxonomy" id="7936"/>
    <lineage>
        <taxon>Eukaryota</taxon>
        <taxon>Metazoa</taxon>
        <taxon>Chordata</taxon>
        <taxon>Craniata</taxon>
        <taxon>Vertebrata</taxon>
        <taxon>Euteleostomi</taxon>
        <taxon>Actinopterygii</taxon>
        <taxon>Neopterygii</taxon>
        <taxon>Teleostei</taxon>
        <taxon>Anguilliformes</taxon>
        <taxon>Anguillidae</taxon>
        <taxon>Anguilla</taxon>
    </lineage>
</organism>
<reference evidence="1" key="1">
    <citation type="submission" date="2014-11" db="EMBL/GenBank/DDBJ databases">
        <authorList>
            <person name="Amaro Gonzalez C."/>
        </authorList>
    </citation>
    <scope>NUCLEOTIDE SEQUENCE</scope>
</reference>
<dbReference type="EMBL" id="GBXM01093617">
    <property type="protein sequence ID" value="JAH14960.1"/>
    <property type="molecule type" value="Transcribed_RNA"/>
</dbReference>
<protein>
    <submittedName>
        <fullName evidence="1">Uncharacterized protein</fullName>
    </submittedName>
</protein>
<name>A0A0E9QF59_ANGAN</name>
<proteinExistence type="predicted"/>
<sequence>MMTHIITNSITAKMVDYHI</sequence>
<dbReference type="AlphaFoldDB" id="A0A0E9QF59"/>